<evidence type="ECO:0000313" key="2">
    <source>
        <dbReference type="Proteomes" id="UP000183945"/>
    </source>
</evidence>
<evidence type="ECO:0000313" key="1">
    <source>
        <dbReference type="EMBL" id="SHF48107.1"/>
    </source>
</evidence>
<dbReference type="InterPro" id="IPR029058">
    <property type="entry name" value="AB_hydrolase_fold"/>
</dbReference>
<organism evidence="1 2">
    <name type="scientific">Salegentibacter echinorum</name>
    <dbReference type="NCBI Taxonomy" id="1073325"/>
    <lineage>
        <taxon>Bacteria</taxon>
        <taxon>Pseudomonadati</taxon>
        <taxon>Bacteroidota</taxon>
        <taxon>Flavobacteriia</taxon>
        <taxon>Flavobacteriales</taxon>
        <taxon>Flavobacteriaceae</taxon>
        <taxon>Salegentibacter</taxon>
    </lineage>
</organism>
<protein>
    <recommendedName>
        <fullName evidence="3">Alpha/beta hydrolase</fullName>
    </recommendedName>
</protein>
<sequence>MNRKLSLFLFTFLFTFINIQGQEIKLPKGRIIDSIPATDSTASSFALYLPQDFTIEKQWPVLFVFDAKGRGRPTAQLFRQIAEEQSYIIASANVDVRQDSLQNNVKKVGTIINQVAGMLPLDKQQVYTVGLGAGGKVATALSLVYSNIAGVLAVEDAWLNTNLLNESNRFMYSAIACNSRNSQFTLQEIVGYLDERDHPTELNYYFCEEKVEWPAADVIYNSVSGFTLQAIRSGKRNNDLKLINELYQNEVAFAERLRRSRNYYAAFQKLKMIEDKYEDLSLEIALRDKLKTIRRNKAFKQQRREYRRTARREQEKREEYRYYLEDDVATANFENTGWWAQQFQELEQKKKKATGEEARMAARTLGFLDDLSKELYDDYVNAPVIARAKIFVSVLRTIFAKKDPEAYLNIIKIAGHDGDHETALLYLEDLLKTGFDDMEALYDIKGILDLKLSKPYNKIIKEYLGDAKYFEAEL</sequence>
<dbReference type="Proteomes" id="UP000183945">
    <property type="component" value="Unassembled WGS sequence"/>
</dbReference>
<dbReference type="EMBL" id="FQVT01000001">
    <property type="protein sequence ID" value="SHF48107.1"/>
    <property type="molecule type" value="Genomic_DNA"/>
</dbReference>
<proteinExistence type="predicted"/>
<dbReference type="SUPFAM" id="SSF53474">
    <property type="entry name" value="alpha/beta-Hydrolases"/>
    <property type="match status" value="1"/>
</dbReference>
<dbReference type="Gene3D" id="3.40.50.1820">
    <property type="entry name" value="alpha/beta hydrolase"/>
    <property type="match status" value="1"/>
</dbReference>
<evidence type="ECO:0008006" key="3">
    <source>
        <dbReference type="Google" id="ProtNLM"/>
    </source>
</evidence>
<reference evidence="2" key="1">
    <citation type="submission" date="2016-11" db="EMBL/GenBank/DDBJ databases">
        <authorList>
            <person name="Varghese N."/>
            <person name="Submissions S."/>
        </authorList>
    </citation>
    <scope>NUCLEOTIDE SEQUENCE [LARGE SCALE GENOMIC DNA]</scope>
    <source>
        <strain evidence="2">DSM 24579</strain>
    </source>
</reference>
<dbReference type="OrthoDB" id="1123157at2"/>
<accession>A0A1M5C0G5</accession>
<keyword evidence="2" id="KW-1185">Reference proteome</keyword>
<dbReference type="AlphaFoldDB" id="A0A1M5C0G5"/>
<dbReference type="RefSeq" id="WP_072875947.1">
    <property type="nucleotide sequence ID" value="NZ_FQVT01000001.1"/>
</dbReference>
<name>A0A1M5C0G5_SALEC</name>
<gene>
    <name evidence="1" type="ORF">SAMN05444483_101273</name>
</gene>
<dbReference type="STRING" id="1073325.SAMN05444483_101273"/>